<organism evidence="2 3">
    <name type="scientific">Candida viswanathii</name>
    <dbReference type="NCBI Taxonomy" id="5486"/>
    <lineage>
        <taxon>Eukaryota</taxon>
        <taxon>Fungi</taxon>
        <taxon>Dikarya</taxon>
        <taxon>Ascomycota</taxon>
        <taxon>Saccharomycotina</taxon>
        <taxon>Pichiomycetes</taxon>
        <taxon>Debaryomycetaceae</taxon>
        <taxon>Candida/Lodderomyces clade</taxon>
        <taxon>Candida</taxon>
    </lineage>
</organism>
<proteinExistence type="predicted"/>
<evidence type="ECO:0008006" key="4">
    <source>
        <dbReference type="Google" id="ProtNLM"/>
    </source>
</evidence>
<reference evidence="2 3" key="1">
    <citation type="submission" date="2018-06" db="EMBL/GenBank/DDBJ databases">
        <title>Whole genome sequencing of Candida tropicalis (genome annotated by CSBL at Korea University).</title>
        <authorList>
            <person name="Ahn J."/>
        </authorList>
    </citation>
    <scope>NUCLEOTIDE SEQUENCE [LARGE SCALE GENOMIC DNA]</scope>
    <source>
        <strain evidence="2 3">ATCC 20962</strain>
    </source>
</reference>
<feature type="chain" id="PRO_5016917216" description="Opaque-phase-specific protein OP4" evidence="1">
    <location>
        <begin position="24"/>
        <end position="379"/>
    </location>
</feature>
<keyword evidence="1" id="KW-0732">Signal</keyword>
<evidence type="ECO:0000313" key="2">
    <source>
        <dbReference type="EMBL" id="RCK56620.1"/>
    </source>
</evidence>
<dbReference type="Proteomes" id="UP000253472">
    <property type="component" value="Unassembled WGS sequence"/>
</dbReference>
<accession>A0A367XTT1</accession>
<gene>
    <name evidence="2" type="ORF">Cantr_05446</name>
</gene>
<dbReference type="OrthoDB" id="4095418at2759"/>
<evidence type="ECO:0000313" key="3">
    <source>
        <dbReference type="Proteomes" id="UP000253472"/>
    </source>
</evidence>
<sequence length="379" mass="40985">MRLFALSNLLPVVSFCLPALVSASPSPSPDYTKYNYLLESIRSLSSDLDKRDDAQVAQLTSLFEAVGSSGLISDIILDITSSDTKMDNLANITVELLGAVENGNQTFEGINIQINTTELLDAVLASGLIQSTATGLLLNNTNNAILADFVGGILGSPNNVWIGWLLMGLGEGHALTVPYLADLIVNSTSKANTNSTNQSNIKGANFKQADNIIIEKKAAGYNDDEEEEQFFGSLDGYLNDVLNTRDDDNQYAGSFNSFVNNIINTVATSSLVKSSISDILIALNNSGIIVPTVMEVLENPNLGTLVQTVVSRLYESGELDNIPIDPYYKFAKQQGYLSDGLQYILTDPTYSPGLAVLFKRMDDAGAYQRLQDNMYGVKD</sequence>
<dbReference type="EMBL" id="QLNQ01000029">
    <property type="protein sequence ID" value="RCK56620.1"/>
    <property type="molecule type" value="Genomic_DNA"/>
</dbReference>
<dbReference type="AlphaFoldDB" id="A0A367XTT1"/>
<keyword evidence="3" id="KW-1185">Reference proteome</keyword>
<evidence type="ECO:0000256" key="1">
    <source>
        <dbReference type="SAM" id="SignalP"/>
    </source>
</evidence>
<feature type="signal peptide" evidence="1">
    <location>
        <begin position="1"/>
        <end position="23"/>
    </location>
</feature>
<dbReference type="STRING" id="5486.A0A367XTT1"/>
<comment type="caution">
    <text evidence="2">The sequence shown here is derived from an EMBL/GenBank/DDBJ whole genome shotgun (WGS) entry which is preliminary data.</text>
</comment>
<protein>
    <recommendedName>
        <fullName evidence="4">Opaque-phase-specific protein OP4</fullName>
    </recommendedName>
</protein>
<name>A0A367XTT1_9ASCO</name>